<dbReference type="AlphaFoldDB" id="A0A430F809"/>
<accession>A0A430F809</accession>
<comment type="caution">
    <text evidence="2">The sequence shown here is derived from an EMBL/GenBank/DDBJ whole genome shotgun (WGS) entry which is preliminary data.</text>
</comment>
<evidence type="ECO:0008006" key="4">
    <source>
        <dbReference type="Google" id="ProtNLM"/>
    </source>
</evidence>
<reference evidence="2 3" key="1">
    <citation type="submission" date="2018-09" db="EMBL/GenBank/DDBJ databases">
        <title>Characterization of the phylogenetic diversity of five novel species belonging to the genus Bifidobacterium.</title>
        <authorList>
            <person name="Lugli G.A."/>
            <person name="Duranti S."/>
            <person name="Milani C."/>
        </authorList>
    </citation>
    <scope>NUCLEOTIDE SEQUENCE [LARGE SCALE GENOMIC DNA]</scope>
    <source>
        <strain evidence="2 3">2020B</strain>
    </source>
</reference>
<feature type="region of interest" description="Disordered" evidence="1">
    <location>
        <begin position="1"/>
        <end position="52"/>
    </location>
</feature>
<evidence type="ECO:0000256" key="1">
    <source>
        <dbReference type="SAM" id="MobiDB-lite"/>
    </source>
</evidence>
<name>A0A430F809_9BIFI</name>
<proteinExistence type="predicted"/>
<dbReference type="Proteomes" id="UP000288052">
    <property type="component" value="Unassembled WGS sequence"/>
</dbReference>
<gene>
    <name evidence="2" type="ORF">D2E22_1069</name>
</gene>
<dbReference type="RefSeq" id="WP_126032072.1">
    <property type="nucleotide sequence ID" value="NZ_QXGI01000003.1"/>
</dbReference>
<evidence type="ECO:0000313" key="3">
    <source>
        <dbReference type="Proteomes" id="UP000288052"/>
    </source>
</evidence>
<sequence>MDNETQNDDVQTTATEPATTEEPPQSEERHDDAQQSDDQLGEGGLKALRAERAARKAAEQAAKAAQQTFEQRLQALEAENAKMKAAQFDRRVTDAASGKLKTPTLALKLADVSEDMTDEQLVAAIDKLLKDCPELAAEPASQGGEDPFRFSNHVKSTPQNAHDMNALAFANMVSSAINR</sequence>
<feature type="compositionally biased region" description="Low complexity" evidence="1">
    <location>
        <begin position="11"/>
        <end position="23"/>
    </location>
</feature>
<dbReference type="EMBL" id="QXGI01000003">
    <property type="protein sequence ID" value="RSX48931.1"/>
    <property type="molecule type" value="Genomic_DNA"/>
</dbReference>
<keyword evidence="3" id="KW-1185">Reference proteome</keyword>
<protein>
    <recommendedName>
        <fullName evidence="4">Scaffolding protein</fullName>
    </recommendedName>
</protein>
<evidence type="ECO:0000313" key="2">
    <source>
        <dbReference type="EMBL" id="RSX48931.1"/>
    </source>
</evidence>
<organism evidence="2 3">
    <name type="scientific">Bifidobacterium castoris</name>
    <dbReference type="NCBI Taxonomy" id="2306972"/>
    <lineage>
        <taxon>Bacteria</taxon>
        <taxon>Bacillati</taxon>
        <taxon>Actinomycetota</taxon>
        <taxon>Actinomycetes</taxon>
        <taxon>Bifidobacteriales</taxon>
        <taxon>Bifidobacteriaceae</taxon>
        <taxon>Bifidobacterium</taxon>
    </lineage>
</organism>